<sequence length="67" mass="7718">QNCVIIVTTITSILAVVDLIFVIHLNLSCFIQVIYLLLQLVQKMSILFMKGENSTRQSVKIYFRRTS</sequence>
<dbReference type="AlphaFoldDB" id="A0A0M3HKC0"/>
<reference evidence="3" key="1">
    <citation type="submission" date="2017-02" db="UniProtKB">
        <authorList>
            <consortium name="WormBaseParasite"/>
        </authorList>
    </citation>
    <scope>IDENTIFICATION</scope>
</reference>
<accession>A0A0M3HKC0</accession>
<keyword evidence="1" id="KW-0472">Membrane</keyword>
<evidence type="ECO:0000256" key="1">
    <source>
        <dbReference type="SAM" id="Phobius"/>
    </source>
</evidence>
<feature type="transmembrane region" description="Helical" evidence="1">
    <location>
        <begin position="19"/>
        <end position="41"/>
    </location>
</feature>
<dbReference type="WBParaSite" id="ALUE_0000196501-mRNA-1">
    <property type="protein sequence ID" value="ALUE_0000196501-mRNA-1"/>
    <property type="gene ID" value="ALUE_0000196501"/>
</dbReference>
<keyword evidence="1" id="KW-0812">Transmembrane</keyword>
<evidence type="ECO:0000313" key="3">
    <source>
        <dbReference type="WBParaSite" id="ALUE_0000196501-mRNA-1"/>
    </source>
</evidence>
<protein>
    <submittedName>
        <fullName evidence="3">G_PROTEIN_RECEP_F1_2 domain-containing protein</fullName>
    </submittedName>
</protein>
<keyword evidence="2" id="KW-1185">Reference proteome</keyword>
<proteinExistence type="predicted"/>
<evidence type="ECO:0000313" key="2">
    <source>
        <dbReference type="Proteomes" id="UP000036681"/>
    </source>
</evidence>
<keyword evidence="1" id="KW-1133">Transmembrane helix</keyword>
<organism evidence="2 3">
    <name type="scientific">Ascaris lumbricoides</name>
    <name type="common">Giant roundworm</name>
    <dbReference type="NCBI Taxonomy" id="6252"/>
    <lineage>
        <taxon>Eukaryota</taxon>
        <taxon>Metazoa</taxon>
        <taxon>Ecdysozoa</taxon>
        <taxon>Nematoda</taxon>
        <taxon>Chromadorea</taxon>
        <taxon>Rhabditida</taxon>
        <taxon>Spirurina</taxon>
        <taxon>Ascaridomorpha</taxon>
        <taxon>Ascaridoidea</taxon>
        <taxon>Ascarididae</taxon>
        <taxon>Ascaris</taxon>
    </lineage>
</organism>
<name>A0A0M3HKC0_ASCLU</name>
<dbReference type="Proteomes" id="UP000036681">
    <property type="component" value="Unplaced"/>
</dbReference>